<name>A0A3G9J8B8_9FIRM</name>
<dbReference type="InParanoid" id="A0A3G9J8B8"/>
<evidence type="ECO:0000259" key="1">
    <source>
        <dbReference type="Pfam" id="PF04326"/>
    </source>
</evidence>
<dbReference type="EMBL" id="AP019309">
    <property type="protein sequence ID" value="BBH27290.1"/>
    <property type="molecule type" value="Genomic_DNA"/>
</dbReference>
<dbReference type="Proteomes" id="UP000268059">
    <property type="component" value="Chromosome"/>
</dbReference>
<evidence type="ECO:0000313" key="3">
    <source>
        <dbReference type="Proteomes" id="UP000268059"/>
    </source>
</evidence>
<gene>
    <name evidence="2" type="ORF">SG0102_22240</name>
</gene>
<dbReference type="AlphaFoldDB" id="A0A3G9J8B8"/>
<organism evidence="2 3">
    <name type="scientific">Intestinibaculum porci</name>
    <dbReference type="NCBI Taxonomy" id="2487118"/>
    <lineage>
        <taxon>Bacteria</taxon>
        <taxon>Bacillati</taxon>
        <taxon>Bacillota</taxon>
        <taxon>Erysipelotrichia</taxon>
        <taxon>Erysipelotrichales</taxon>
        <taxon>Erysipelotrichaceae</taxon>
        <taxon>Intestinibaculum</taxon>
    </lineage>
</organism>
<protein>
    <recommendedName>
        <fullName evidence="1">Schlafen AlbA-2 domain-containing protein</fullName>
    </recommendedName>
</protein>
<dbReference type="InterPro" id="IPR007421">
    <property type="entry name" value="Schlafen_AlbA_2_dom"/>
</dbReference>
<keyword evidence="3" id="KW-1185">Reference proteome</keyword>
<dbReference type="Pfam" id="PF04326">
    <property type="entry name" value="SLFN_AlbA_2"/>
    <property type="match status" value="1"/>
</dbReference>
<dbReference type="KEGG" id="ebm:SG0102_22240"/>
<sequence>MDHMKREMKEKMTNNFLKTVSAYANYNNGQIIFGIDDEGHTIGIDNPQQFCLNIANSINDNIKPVPDYDLQVTPQNTIILDVYKGDEPPIFIMEKRISVMTLHLFLSVL</sequence>
<evidence type="ECO:0000313" key="2">
    <source>
        <dbReference type="EMBL" id="BBH27290.1"/>
    </source>
</evidence>
<accession>A0A3G9J8B8</accession>
<dbReference type="InterPro" id="IPR038461">
    <property type="entry name" value="Schlafen_AlbA_2_dom_sf"/>
</dbReference>
<dbReference type="Gene3D" id="3.30.950.30">
    <property type="entry name" value="Schlafen, AAA domain"/>
    <property type="match status" value="1"/>
</dbReference>
<reference evidence="2 3" key="1">
    <citation type="submission" date="2018-11" db="EMBL/GenBank/DDBJ databases">
        <title>Novel Erysipelotrichaceae bacterium isolated from small intestine of a swine.</title>
        <authorList>
            <person name="Kim J.S."/>
            <person name="Choe H."/>
            <person name="Lee Y.R."/>
            <person name="Kim K.M."/>
            <person name="Park D.S."/>
        </authorList>
    </citation>
    <scope>NUCLEOTIDE SEQUENCE [LARGE SCALE GENOMIC DNA]</scope>
    <source>
        <strain evidence="2 3">SG0102</strain>
    </source>
</reference>
<proteinExistence type="predicted"/>
<feature type="domain" description="Schlafen AlbA-2" evidence="1">
    <location>
        <begin position="5"/>
        <end position="89"/>
    </location>
</feature>